<evidence type="ECO:0000313" key="3">
    <source>
        <dbReference type="Proteomes" id="UP000826656"/>
    </source>
</evidence>
<dbReference type="Pfam" id="PF24626">
    <property type="entry name" value="SH3_Tf2-1"/>
    <property type="match status" value="1"/>
</dbReference>
<proteinExistence type="predicted"/>
<dbReference type="PANTHER" id="PTHR35046:SF9">
    <property type="entry name" value="RNA-DIRECTED DNA POLYMERASE"/>
    <property type="match status" value="1"/>
</dbReference>
<protein>
    <recommendedName>
        <fullName evidence="1">Tf2-1-like SH3-like domain-containing protein</fullName>
    </recommendedName>
</protein>
<dbReference type="InterPro" id="IPR056924">
    <property type="entry name" value="SH3_Tf2-1"/>
</dbReference>
<evidence type="ECO:0000259" key="1">
    <source>
        <dbReference type="Pfam" id="PF24626"/>
    </source>
</evidence>
<dbReference type="PANTHER" id="PTHR35046">
    <property type="entry name" value="ZINC KNUCKLE (CCHC-TYPE) FAMILY PROTEIN"/>
    <property type="match status" value="1"/>
</dbReference>
<feature type="domain" description="Tf2-1-like SH3-like" evidence="1">
    <location>
        <begin position="62"/>
        <end position="107"/>
    </location>
</feature>
<accession>A0ABQ7WDE4</accession>
<dbReference type="Proteomes" id="UP000826656">
    <property type="component" value="Unassembled WGS sequence"/>
</dbReference>
<comment type="caution">
    <text evidence="2">The sequence shown here is derived from an EMBL/GenBank/DDBJ whole genome shotgun (WGS) entry which is preliminary data.</text>
</comment>
<dbReference type="EMBL" id="JAIVGD010000002">
    <property type="protein sequence ID" value="KAH0778765.1"/>
    <property type="molecule type" value="Genomic_DNA"/>
</dbReference>
<sequence>MSPFEACYDFKPLFPLTMIPLSSDVVVNLDAKKRVKEMMNIHAKVAIRKNRGRKEVIFNPDDWVWVHFRKERFPQVRKGKLSPRRDGPFKVLKRINDNAYMIDLPSDPLDSRTNHFQEGEDDNMCSMDDTNMSCMYPSRPFTRSQAKDLQVLQAMFMKREALEELEGHQRRTCNVCKVHQN</sequence>
<name>A0ABQ7WDE4_SOLTU</name>
<keyword evidence="3" id="KW-1185">Reference proteome</keyword>
<reference evidence="2 3" key="1">
    <citation type="journal article" date="2021" name="bioRxiv">
        <title>Chromosome-scale and haplotype-resolved genome assembly of a tetraploid potato cultivar.</title>
        <authorList>
            <person name="Sun H."/>
            <person name="Jiao W.-B."/>
            <person name="Krause K."/>
            <person name="Campoy J.A."/>
            <person name="Goel M."/>
            <person name="Folz-Donahue K."/>
            <person name="Kukat C."/>
            <person name="Huettel B."/>
            <person name="Schneeberger K."/>
        </authorList>
    </citation>
    <scope>NUCLEOTIDE SEQUENCE [LARGE SCALE GENOMIC DNA]</scope>
    <source>
        <strain evidence="2">SolTubOtavaFocal</strain>
        <tissue evidence="2">Leaves</tissue>
    </source>
</reference>
<evidence type="ECO:0000313" key="2">
    <source>
        <dbReference type="EMBL" id="KAH0778765.1"/>
    </source>
</evidence>
<organism evidence="2 3">
    <name type="scientific">Solanum tuberosum</name>
    <name type="common">Potato</name>
    <dbReference type="NCBI Taxonomy" id="4113"/>
    <lineage>
        <taxon>Eukaryota</taxon>
        <taxon>Viridiplantae</taxon>
        <taxon>Streptophyta</taxon>
        <taxon>Embryophyta</taxon>
        <taxon>Tracheophyta</taxon>
        <taxon>Spermatophyta</taxon>
        <taxon>Magnoliopsida</taxon>
        <taxon>eudicotyledons</taxon>
        <taxon>Gunneridae</taxon>
        <taxon>Pentapetalae</taxon>
        <taxon>asterids</taxon>
        <taxon>lamiids</taxon>
        <taxon>Solanales</taxon>
        <taxon>Solanaceae</taxon>
        <taxon>Solanoideae</taxon>
        <taxon>Solaneae</taxon>
        <taxon>Solanum</taxon>
    </lineage>
</organism>
<gene>
    <name evidence="2" type="ORF">KY290_005192</name>
</gene>